<reference evidence="1 2" key="1">
    <citation type="submission" date="2019-09" db="EMBL/GenBank/DDBJ databases">
        <authorList>
            <person name="Ou C."/>
        </authorList>
    </citation>
    <scope>NUCLEOTIDE SEQUENCE [LARGE SCALE GENOMIC DNA]</scope>
    <source>
        <strain evidence="1">S2</strain>
        <tissue evidence="1">Leaf</tissue>
    </source>
</reference>
<protein>
    <submittedName>
        <fullName evidence="1">Uncharacterized protein</fullName>
    </submittedName>
</protein>
<sequence length="259" mass="28478">MEDQIKTSLSSRVNTLHNGLTSKKLSMVKQNGKRDCTGIGKMFRPLGGPAETGYGQLKWAPSYVRTVHLLTFSSLRYRLCFSSLLKIFGGLSAVNSCKDCRNSESGELHLLDRFWFKIEETLSPEDMDMDGEDPIDGTAGTEAPINSLAQNICWSGASLSGVVNMLVMASNHHGIGFTIVDTDKLKIEAWDNVWNGVPDAALPFEEPHLRDLLNDAKHSDNVRFVCDETAKDEGIIKRAKMVFIAVEVPTKPCVGTKGS</sequence>
<dbReference type="OrthoDB" id="10592947at2759"/>
<accession>A0A5N5F0C4</accession>
<proteinExistence type="predicted"/>
<reference evidence="1 2" key="3">
    <citation type="submission" date="2019-11" db="EMBL/GenBank/DDBJ databases">
        <title>A de novo genome assembly of a pear dwarfing rootstock.</title>
        <authorList>
            <person name="Wang F."/>
            <person name="Wang J."/>
            <person name="Li S."/>
            <person name="Zhang Y."/>
            <person name="Fang M."/>
            <person name="Ma L."/>
            <person name="Zhao Y."/>
            <person name="Jiang S."/>
        </authorList>
    </citation>
    <scope>NUCLEOTIDE SEQUENCE [LARGE SCALE GENOMIC DNA]</scope>
    <source>
        <strain evidence="1">S2</strain>
        <tissue evidence="1">Leaf</tissue>
    </source>
</reference>
<organism evidence="1 2">
    <name type="scientific">Pyrus ussuriensis x Pyrus communis</name>
    <dbReference type="NCBI Taxonomy" id="2448454"/>
    <lineage>
        <taxon>Eukaryota</taxon>
        <taxon>Viridiplantae</taxon>
        <taxon>Streptophyta</taxon>
        <taxon>Embryophyta</taxon>
        <taxon>Tracheophyta</taxon>
        <taxon>Spermatophyta</taxon>
        <taxon>Magnoliopsida</taxon>
        <taxon>eudicotyledons</taxon>
        <taxon>Gunneridae</taxon>
        <taxon>Pentapetalae</taxon>
        <taxon>rosids</taxon>
        <taxon>fabids</taxon>
        <taxon>Rosales</taxon>
        <taxon>Rosaceae</taxon>
        <taxon>Amygdaloideae</taxon>
        <taxon>Maleae</taxon>
        <taxon>Pyrus</taxon>
    </lineage>
</organism>
<dbReference type="AlphaFoldDB" id="A0A5N5F0C4"/>
<dbReference type="EMBL" id="SMOL01000781">
    <property type="protein sequence ID" value="KAB2594732.1"/>
    <property type="molecule type" value="Genomic_DNA"/>
</dbReference>
<name>A0A5N5F0C4_9ROSA</name>
<evidence type="ECO:0000313" key="1">
    <source>
        <dbReference type="EMBL" id="KAB2594732.1"/>
    </source>
</evidence>
<dbReference type="Proteomes" id="UP000327157">
    <property type="component" value="Chromosome 7"/>
</dbReference>
<comment type="caution">
    <text evidence="1">The sequence shown here is derived from an EMBL/GenBank/DDBJ whole genome shotgun (WGS) entry which is preliminary data.</text>
</comment>
<keyword evidence="2" id="KW-1185">Reference proteome</keyword>
<gene>
    <name evidence="1" type="ORF">D8674_030182</name>
</gene>
<dbReference type="Gene3D" id="3.40.50.720">
    <property type="entry name" value="NAD(P)-binding Rossmann-like Domain"/>
    <property type="match status" value="1"/>
</dbReference>
<evidence type="ECO:0000313" key="2">
    <source>
        <dbReference type="Proteomes" id="UP000327157"/>
    </source>
</evidence>
<reference evidence="2" key="2">
    <citation type="submission" date="2019-10" db="EMBL/GenBank/DDBJ databases">
        <title>A de novo genome assembly of a pear dwarfing rootstock.</title>
        <authorList>
            <person name="Wang F."/>
            <person name="Wang J."/>
            <person name="Li S."/>
            <person name="Zhang Y."/>
            <person name="Fang M."/>
            <person name="Ma L."/>
            <person name="Zhao Y."/>
            <person name="Jiang S."/>
        </authorList>
    </citation>
    <scope>NUCLEOTIDE SEQUENCE [LARGE SCALE GENOMIC DNA]</scope>
</reference>